<protein>
    <submittedName>
        <fullName evidence="11">Amino acid permease</fullName>
    </submittedName>
</protein>
<dbReference type="InterPro" id="IPR004840">
    <property type="entry name" value="Amino_acid_permease_CS"/>
</dbReference>
<accession>A0AAU8PK32</accession>
<evidence type="ECO:0000259" key="10">
    <source>
        <dbReference type="Pfam" id="PF00324"/>
    </source>
</evidence>
<dbReference type="FunFam" id="1.20.1740.10:FF:000001">
    <property type="entry name" value="Amino acid permease"/>
    <property type="match status" value="1"/>
</dbReference>
<dbReference type="PIRSF" id="PIRSF006060">
    <property type="entry name" value="AA_transporter"/>
    <property type="match status" value="1"/>
</dbReference>
<dbReference type="PANTHER" id="PTHR43495">
    <property type="entry name" value="GABA PERMEASE"/>
    <property type="match status" value="1"/>
</dbReference>
<evidence type="ECO:0000256" key="3">
    <source>
        <dbReference type="ARBA" id="ARBA00022448"/>
    </source>
</evidence>
<keyword evidence="6" id="KW-0029">Amino-acid transport</keyword>
<feature type="transmembrane region" description="Helical" evidence="9">
    <location>
        <begin position="98"/>
        <end position="123"/>
    </location>
</feature>
<reference evidence="11 12" key="1">
    <citation type="journal article" date="2013" name="J. Biotechnol.">
        <title>Genome sequence of Corynebacterium pseudotuberculosis biovar equi strain 258 and prediction of antigenic targets to improve biotechnological vaccine production.</title>
        <authorList>
            <person name="Soares S.C."/>
            <person name="Trost E."/>
            <person name="Ramos R.T."/>
            <person name="Carneiro A.R."/>
            <person name="Santos A.R."/>
            <person name="Pinto A.C."/>
            <person name="Barbosa E."/>
            <person name="Aburjaile F."/>
            <person name="Ali A."/>
            <person name="Diniz C.A."/>
            <person name="Hassan S.S."/>
            <person name="Fiaux K."/>
            <person name="Guimaraes L.C."/>
            <person name="Bakhtiar S.M."/>
            <person name="Pereira U."/>
            <person name="Almeida S.S."/>
            <person name="Abreu V.A."/>
            <person name="Rocha F.S."/>
            <person name="Dorella F.A."/>
            <person name="Miyoshi A."/>
            <person name="Silva A."/>
            <person name="Azevedo V."/>
            <person name="Tauch A."/>
        </authorList>
    </citation>
    <scope>NUCLEOTIDE SEQUENCE [LARGE SCALE GENOMIC DNA]</scope>
    <source>
        <strain evidence="11 12">258</strain>
    </source>
</reference>
<dbReference type="Proteomes" id="UP000006465">
    <property type="component" value="Chromosome"/>
</dbReference>
<dbReference type="EMBL" id="CP003540">
    <property type="protein sequence ID" value="AFK16212.1"/>
    <property type="molecule type" value="Genomic_DNA"/>
</dbReference>
<feature type="transmembrane region" description="Helical" evidence="9">
    <location>
        <begin position="293"/>
        <end position="315"/>
    </location>
</feature>
<dbReference type="GO" id="GO:0006865">
    <property type="term" value="P:amino acid transport"/>
    <property type="evidence" value="ECO:0007669"/>
    <property type="project" value="UniProtKB-KW"/>
</dbReference>
<feature type="domain" description="Amino acid permease/ SLC12A" evidence="10">
    <location>
        <begin position="24"/>
        <end position="453"/>
    </location>
</feature>
<keyword evidence="8 9" id="KW-0472">Membrane</keyword>
<gene>
    <name evidence="11" type="ORF">CP258_02980</name>
</gene>
<feature type="transmembrane region" description="Helical" evidence="9">
    <location>
        <begin position="410"/>
        <end position="428"/>
    </location>
</feature>
<proteinExistence type="inferred from homology"/>
<feature type="transmembrane region" description="Helical" evidence="9">
    <location>
        <begin position="346"/>
        <end position="364"/>
    </location>
</feature>
<dbReference type="Pfam" id="PF00324">
    <property type="entry name" value="AA_permease"/>
    <property type="match status" value="1"/>
</dbReference>
<dbReference type="PROSITE" id="PS00218">
    <property type="entry name" value="AMINO_ACID_PERMEASE_1"/>
    <property type="match status" value="1"/>
</dbReference>
<evidence type="ECO:0000256" key="8">
    <source>
        <dbReference type="ARBA" id="ARBA00023136"/>
    </source>
</evidence>
<feature type="transmembrane region" description="Helical" evidence="9">
    <location>
        <begin position="168"/>
        <end position="189"/>
    </location>
</feature>
<evidence type="ECO:0000313" key="12">
    <source>
        <dbReference type="Proteomes" id="UP000006465"/>
    </source>
</evidence>
<comment type="subcellular location">
    <subcellularLocation>
        <location evidence="1">Cell membrane</location>
        <topology evidence="1">Multi-pass membrane protein</topology>
    </subcellularLocation>
</comment>
<feature type="transmembrane region" description="Helical" evidence="9">
    <location>
        <begin position="209"/>
        <end position="229"/>
    </location>
</feature>
<dbReference type="InterPro" id="IPR004841">
    <property type="entry name" value="AA-permease/SLC12A_dom"/>
</dbReference>
<feature type="transmembrane region" description="Helical" evidence="9">
    <location>
        <begin position="370"/>
        <end position="389"/>
    </location>
</feature>
<keyword evidence="7 9" id="KW-1133">Transmembrane helix</keyword>
<dbReference type="GO" id="GO:0055085">
    <property type="term" value="P:transmembrane transport"/>
    <property type="evidence" value="ECO:0007669"/>
    <property type="project" value="InterPro"/>
</dbReference>
<evidence type="ECO:0000256" key="1">
    <source>
        <dbReference type="ARBA" id="ARBA00004651"/>
    </source>
</evidence>
<comment type="similarity">
    <text evidence="2">Belongs to the amino acid-polyamine-organocation (APC) superfamily. Amino acid transporter (AAT) (TC 2.A.3.1) family.</text>
</comment>
<keyword evidence="4" id="KW-1003">Cell membrane</keyword>
<feature type="transmembrane region" description="Helical" evidence="9">
    <location>
        <begin position="135"/>
        <end position="156"/>
    </location>
</feature>
<sequence length="479" mass="51672">MAHTDSSFLTADQEGYKTTLGSRHIQMMALGSAIGTGLFMGAGGRLATAGPSLVLAYLICGFFAFFILRAVGELVLYRASSGAVVSWTREFMGERAGFVVGWVYFMMWALTGIADTTAIAIYLKFWNLFSDVPQWTLALAALVIVLLLNLISVRVFGEMEFWFAMIKIAAICLFMAVAIFFVVTGRVVVDQPAGLANILDHGGVFPTGFLPLIVVISGVVFAYFGIELIGTAAGETKDAEKEMPKAVNSVIWRIIVFYCGSVLLLALVLPYTAYSAGVSPFVTFFDSIGVPSAGTIMNLVVITAALSSLNAGLYSTGRTMRTMARAGTAPEALGAFNKRGVPFGGIALNSAVVLVGVVINYLVPGKAFDIALNMTAICVVINWAFTIVCHMQMIKKVEERPAFRMPWAPVTNWLTLGFLAVIVILIASGSWDGFLTVVASVCMTPLFVLGWLATRGQVEKRREEHARANNIKRESVIEV</sequence>
<feature type="transmembrane region" description="Helical" evidence="9">
    <location>
        <begin position="250"/>
        <end position="273"/>
    </location>
</feature>
<evidence type="ECO:0000256" key="6">
    <source>
        <dbReference type="ARBA" id="ARBA00022970"/>
    </source>
</evidence>
<keyword evidence="5 9" id="KW-0812">Transmembrane</keyword>
<evidence type="ECO:0000313" key="11">
    <source>
        <dbReference type="EMBL" id="AFK16212.1"/>
    </source>
</evidence>
<dbReference type="AlphaFoldDB" id="A0AAU8PK32"/>
<dbReference type="Gene3D" id="1.20.1740.10">
    <property type="entry name" value="Amino acid/polyamine transporter I"/>
    <property type="match status" value="1"/>
</dbReference>
<evidence type="ECO:0000256" key="7">
    <source>
        <dbReference type="ARBA" id="ARBA00022989"/>
    </source>
</evidence>
<evidence type="ECO:0000256" key="9">
    <source>
        <dbReference type="SAM" id="Phobius"/>
    </source>
</evidence>
<dbReference type="KEGG" id="coe:CP258_02980"/>
<feature type="transmembrane region" description="Helical" evidence="9">
    <location>
        <begin position="434"/>
        <end position="453"/>
    </location>
</feature>
<evidence type="ECO:0000256" key="2">
    <source>
        <dbReference type="ARBA" id="ARBA00008583"/>
    </source>
</evidence>
<evidence type="ECO:0000256" key="5">
    <source>
        <dbReference type="ARBA" id="ARBA00022692"/>
    </source>
</evidence>
<feature type="transmembrane region" description="Helical" evidence="9">
    <location>
        <begin position="54"/>
        <end position="77"/>
    </location>
</feature>
<dbReference type="PANTHER" id="PTHR43495:SF1">
    <property type="entry name" value="L-ASPARAGINE PERMEASE"/>
    <property type="match status" value="1"/>
</dbReference>
<feature type="transmembrane region" description="Helical" evidence="9">
    <location>
        <begin position="27"/>
        <end position="48"/>
    </location>
</feature>
<keyword evidence="3" id="KW-0813">Transport</keyword>
<dbReference type="GO" id="GO:0005886">
    <property type="term" value="C:plasma membrane"/>
    <property type="evidence" value="ECO:0007669"/>
    <property type="project" value="UniProtKB-SubCell"/>
</dbReference>
<evidence type="ECO:0000256" key="4">
    <source>
        <dbReference type="ARBA" id="ARBA00022475"/>
    </source>
</evidence>
<dbReference type="RefSeq" id="WP_014366651.1">
    <property type="nucleotide sequence ID" value="NC_017945.3"/>
</dbReference>
<organism evidence="11 12">
    <name type="scientific">Corynebacterium pseudotuberculosis 258</name>
    <dbReference type="NCBI Taxonomy" id="1168865"/>
    <lineage>
        <taxon>Bacteria</taxon>
        <taxon>Bacillati</taxon>
        <taxon>Actinomycetota</taxon>
        <taxon>Actinomycetes</taxon>
        <taxon>Mycobacteriales</taxon>
        <taxon>Corynebacteriaceae</taxon>
        <taxon>Corynebacterium</taxon>
    </lineage>
</organism>
<name>A0AAU8PK32_CORPS</name>